<dbReference type="InterPro" id="IPR051794">
    <property type="entry name" value="PG_Endopeptidase_C40"/>
</dbReference>
<evidence type="ECO:0000256" key="2">
    <source>
        <dbReference type="ARBA" id="ARBA00022670"/>
    </source>
</evidence>
<keyword evidence="3" id="KW-0378">Hydrolase</keyword>
<name>A0ABW1QFA6_9CORY</name>
<dbReference type="Gene3D" id="3.90.1720.10">
    <property type="entry name" value="endopeptidase domain like (from Nostoc punctiforme)"/>
    <property type="match status" value="1"/>
</dbReference>
<dbReference type="RefSeq" id="WP_377002121.1">
    <property type="nucleotide sequence ID" value="NZ_JBHSQE010000009.1"/>
</dbReference>
<dbReference type="Pfam" id="PF00877">
    <property type="entry name" value="NLPC_P60"/>
    <property type="match status" value="1"/>
</dbReference>
<keyword evidence="8" id="KW-1185">Reference proteome</keyword>
<accession>A0ABW1QFA6</accession>
<proteinExistence type="inferred from homology"/>
<reference evidence="8" key="1">
    <citation type="journal article" date="2019" name="Int. J. Syst. Evol. Microbiol.">
        <title>The Global Catalogue of Microorganisms (GCM) 10K type strain sequencing project: providing services to taxonomists for standard genome sequencing and annotation.</title>
        <authorList>
            <consortium name="The Broad Institute Genomics Platform"/>
            <consortium name="The Broad Institute Genome Sequencing Center for Infectious Disease"/>
            <person name="Wu L."/>
            <person name="Ma J."/>
        </authorList>
    </citation>
    <scope>NUCLEOTIDE SEQUENCE [LARGE SCALE GENOMIC DNA]</scope>
    <source>
        <strain evidence="8">CCUG 51943</strain>
    </source>
</reference>
<dbReference type="PANTHER" id="PTHR47359:SF3">
    <property type="entry name" value="NLP_P60 DOMAIN-CONTAINING PROTEIN-RELATED"/>
    <property type="match status" value="1"/>
</dbReference>
<dbReference type="PROSITE" id="PS51935">
    <property type="entry name" value="NLPC_P60"/>
    <property type="match status" value="1"/>
</dbReference>
<dbReference type="PANTHER" id="PTHR47359">
    <property type="entry name" value="PEPTIDOGLYCAN DL-ENDOPEPTIDASE CWLO"/>
    <property type="match status" value="1"/>
</dbReference>
<dbReference type="InterPro" id="IPR038765">
    <property type="entry name" value="Papain-like_cys_pep_sf"/>
</dbReference>
<keyword evidence="4" id="KW-0788">Thiol protease</keyword>
<gene>
    <name evidence="7" type="ORF">ACFPUZ_11935</name>
</gene>
<comment type="similarity">
    <text evidence="1">Belongs to the peptidase C40 family.</text>
</comment>
<evidence type="ECO:0000256" key="1">
    <source>
        <dbReference type="ARBA" id="ARBA00007074"/>
    </source>
</evidence>
<dbReference type="EMBL" id="JBHSQE010000009">
    <property type="protein sequence ID" value="MFC6147512.1"/>
    <property type="molecule type" value="Genomic_DNA"/>
</dbReference>
<feature type="region of interest" description="Disordered" evidence="5">
    <location>
        <begin position="152"/>
        <end position="178"/>
    </location>
</feature>
<comment type="caution">
    <text evidence="7">The sequence shown here is derived from an EMBL/GenBank/DDBJ whole genome shotgun (WGS) entry which is preliminary data.</text>
</comment>
<organism evidence="7 8">
    <name type="scientific">Corynebacterium nasicanis</name>
    <dbReference type="NCBI Taxonomy" id="1448267"/>
    <lineage>
        <taxon>Bacteria</taxon>
        <taxon>Bacillati</taxon>
        <taxon>Actinomycetota</taxon>
        <taxon>Actinomycetes</taxon>
        <taxon>Mycobacteriales</taxon>
        <taxon>Corynebacteriaceae</taxon>
        <taxon>Corynebacterium</taxon>
    </lineage>
</organism>
<evidence type="ECO:0000313" key="7">
    <source>
        <dbReference type="EMBL" id="MFC6147512.1"/>
    </source>
</evidence>
<dbReference type="InterPro" id="IPR000064">
    <property type="entry name" value="NLP_P60_dom"/>
</dbReference>
<keyword evidence="2" id="KW-0645">Protease</keyword>
<protein>
    <submittedName>
        <fullName evidence="7">C40 family peptidase</fullName>
    </submittedName>
</protein>
<feature type="domain" description="NlpC/P60" evidence="6">
    <location>
        <begin position="177"/>
        <end position="290"/>
    </location>
</feature>
<evidence type="ECO:0000259" key="6">
    <source>
        <dbReference type="PROSITE" id="PS51935"/>
    </source>
</evidence>
<evidence type="ECO:0000256" key="3">
    <source>
        <dbReference type="ARBA" id="ARBA00022801"/>
    </source>
</evidence>
<evidence type="ECO:0000313" key="8">
    <source>
        <dbReference type="Proteomes" id="UP001596244"/>
    </source>
</evidence>
<sequence>MREIVEAVRHILDLAPEELSPVELPPLPDFAAAVPLAEMIAHGSPGGTTLVEVARHLSGDRDLVSRISDRAAAHVEATRAELTHLTHGLLQEAGAVVPKFFSPAPGAQLGALLELQLLAQSFLQEATARVTDLDGLLAPLSEDLERVAATPHAAPLPDPAPEAPETAPASSTSSGDVQAGEAAVAAAKNALGTPYVWGGTTPAGFDCSGLTQWAYRQAGVELPRLAQEQNVGVQVSAESLQPGDLAVWDGHVAMYAGDGQLIEAGDPVSLNPVRTTNMGMAFKGFWRPTG</sequence>
<evidence type="ECO:0000256" key="4">
    <source>
        <dbReference type="ARBA" id="ARBA00022807"/>
    </source>
</evidence>
<dbReference type="Proteomes" id="UP001596244">
    <property type="component" value="Unassembled WGS sequence"/>
</dbReference>
<dbReference type="SUPFAM" id="SSF54001">
    <property type="entry name" value="Cysteine proteinases"/>
    <property type="match status" value="1"/>
</dbReference>
<evidence type="ECO:0000256" key="5">
    <source>
        <dbReference type="SAM" id="MobiDB-lite"/>
    </source>
</evidence>